<dbReference type="GO" id="GO:0046872">
    <property type="term" value="F:metal ion binding"/>
    <property type="evidence" value="ECO:0007669"/>
    <property type="project" value="UniProtKB-UniRule"/>
</dbReference>
<keyword evidence="7 13" id="KW-0812">Transmembrane</keyword>
<name>A0A0F7WPT6_CHLPN</name>
<keyword evidence="14" id="KW-0560">Oxidoreductase</keyword>
<feature type="transmembrane region" description="Helical" evidence="13">
    <location>
        <begin position="185"/>
        <end position="209"/>
    </location>
</feature>
<dbReference type="GO" id="GO:0016682">
    <property type="term" value="F:oxidoreductase activity, acting on diphenols and related substances as donors, oxygen as acceptor"/>
    <property type="evidence" value="ECO:0007669"/>
    <property type="project" value="TreeGrafter"/>
</dbReference>
<evidence type="ECO:0000256" key="13">
    <source>
        <dbReference type="PIRNR" id="PIRNR006446"/>
    </source>
</evidence>
<dbReference type="GO" id="GO:0009055">
    <property type="term" value="F:electron transfer activity"/>
    <property type="evidence" value="ECO:0007669"/>
    <property type="project" value="UniProtKB-UniRule"/>
</dbReference>
<reference evidence="14" key="1">
    <citation type="submission" date="2015-05" db="EMBL/GenBank/DDBJ databases">
        <authorList>
            <person name="Rattei Thomas"/>
        </authorList>
    </citation>
    <scope>NUCLEOTIDE SEQUENCE</scope>
    <source>
        <strain evidence="14">DC9</strain>
    </source>
</reference>
<sequence>MDALILSRIQFGLFITFHYLFVPLSMGLSMMLVIMEGLYLVTKKQIYKQMTWFWVGIFALTFVLGVVTGIMQIFSFGSNWANFSEYTGNIFGTLLGSEGVFAFFLESGFLGILLFGRHKVSKKMHFFSTCMVALGAHMSAFWIICANSWMQTPSGYEMVMHKGKLIPALTSFWGVVFSPTTIDRFIHAVLGTWLSGVFLVISVSAYYLWKKRHHEFAKQGMKIGTICAVIVLVLQLWSADVTARGVAKNQPAKLAAFEGIFKTEEYTPIWAFGYVDMEKERVIGLPIPGALSFLVHRNIKTPVTGLDQIPRDEWPNVQAVFQLYHLMIMLWGVMVALTLISWSAYKGWRWALKPFFLVILTFSVLLPEICNECGWCAAEMGRQPWVVQGLLKTKDAVSPIVQANQIVQSLVMFSLVFIALLTLFITVLCKKIKHGPEEENDLTEFEVK</sequence>
<evidence type="ECO:0000313" key="14">
    <source>
        <dbReference type="EMBL" id="CRI42230.1"/>
    </source>
</evidence>
<dbReference type="InterPro" id="IPR002585">
    <property type="entry name" value="Cyt-d_ubiquinol_oxidase_su_1"/>
</dbReference>
<feature type="transmembrane region" description="Helical" evidence="13">
    <location>
        <begin position="406"/>
        <end position="429"/>
    </location>
</feature>
<feature type="transmembrane region" description="Helical" evidence="13">
    <location>
        <begin position="20"/>
        <end position="41"/>
    </location>
</feature>
<evidence type="ECO:0000256" key="10">
    <source>
        <dbReference type="ARBA" id="ARBA00022989"/>
    </source>
</evidence>
<dbReference type="EC" id="1.10.3.-" evidence="14"/>
<dbReference type="Pfam" id="PF01654">
    <property type="entry name" value="Cyt_bd_oxida_I"/>
    <property type="match status" value="1"/>
</dbReference>
<dbReference type="PIRSF" id="PIRSF006446">
    <property type="entry name" value="Cyt_quinol_oxidase_1"/>
    <property type="match status" value="1"/>
</dbReference>
<evidence type="ECO:0000256" key="4">
    <source>
        <dbReference type="ARBA" id="ARBA00022475"/>
    </source>
</evidence>
<keyword evidence="11 13" id="KW-0408">Iron</keyword>
<dbReference type="GO" id="GO:0019646">
    <property type="term" value="P:aerobic electron transport chain"/>
    <property type="evidence" value="ECO:0007669"/>
    <property type="project" value="InterPro"/>
</dbReference>
<evidence type="ECO:0000256" key="2">
    <source>
        <dbReference type="ARBA" id="ARBA00009819"/>
    </source>
</evidence>
<dbReference type="PANTHER" id="PTHR30365">
    <property type="entry name" value="CYTOCHROME D UBIQUINOL OXIDASE"/>
    <property type="match status" value="1"/>
</dbReference>
<organism evidence="14">
    <name type="scientific">Chlamydia pneumoniae</name>
    <name type="common">Chlamydophila pneumoniae</name>
    <dbReference type="NCBI Taxonomy" id="83558"/>
    <lineage>
        <taxon>Bacteria</taxon>
        <taxon>Pseudomonadati</taxon>
        <taxon>Chlamydiota</taxon>
        <taxon>Chlamydiia</taxon>
        <taxon>Chlamydiales</taxon>
        <taxon>Chlamydiaceae</taxon>
        <taxon>Chlamydia/Chlamydophila group</taxon>
        <taxon>Chlamydia</taxon>
    </lineage>
</organism>
<dbReference type="GO" id="GO:0070069">
    <property type="term" value="C:cytochrome complex"/>
    <property type="evidence" value="ECO:0007669"/>
    <property type="project" value="UniProtKB-UniRule"/>
</dbReference>
<feature type="transmembrane region" description="Helical" evidence="13">
    <location>
        <begin position="221"/>
        <end position="239"/>
    </location>
</feature>
<feature type="transmembrane region" description="Helical" evidence="13">
    <location>
        <begin position="94"/>
        <end position="114"/>
    </location>
</feature>
<dbReference type="GO" id="GO:0005886">
    <property type="term" value="C:plasma membrane"/>
    <property type="evidence" value="ECO:0007669"/>
    <property type="project" value="UniProtKB-SubCell"/>
</dbReference>
<evidence type="ECO:0000256" key="8">
    <source>
        <dbReference type="ARBA" id="ARBA00022723"/>
    </source>
</evidence>
<gene>
    <name evidence="14" type="primary">cydA</name>
    <name evidence="14" type="ORF">BN1224_DC9_AN_00170</name>
</gene>
<keyword evidence="9 13" id="KW-0249">Electron transport</keyword>
<evidence type="ECO:0000256" key="9">
    <source>
        <dbReference type="ARBA" id="ARBA00022982"/>
    </source>
</evidence>
<proteinExistence type="inferred from homology"/>
<dbReference type="PANTHER" id="PTHR30365:SF0">
    <property type="entry name" value="CYTOCHROME BD-I UBIQUINOL OXIDASE SUBUNIT 1"/>
    <property type="match status" value="1"/>
</dbReference>
<evidence type="ECO:0000256" key="5">
    <source>
        <dbReference type="ARBA" id="ARBA00022519"/>
    </source>
</evidence>
<keyword evidence="6 13" id="KW-0349">Heme</keyword>
<keyword evidence="10 13" id="KW-1133">Transmembrane helix</keyword>
<evidence type="ECO:0000256" key="1">
    <source>
        <dbReference type="ARBA" id="ARBA00004429"/>
    </source>
</evidence>
<evidence type="ECO:0000256" key="12">
    <source>
        <dbReference type="ARBA" id="ARBA00023136"/>
    </source>
</evidence>
<keyword evidence="8 13" id="KW-0479">Metal-binding</keyword>
<feature type="transmembrane region" description="Helical" evidence="13">
    <location>
        <begin position="126"/>
        <end position="150"/>
    </location>
</feature>
<accession>A0A0F7WPT6</accession>
<evidence type="ECO:0000256" key="3">
    <source>
        <dbReference type="ARBA" id="ARBA00022448"/>
    </source>
</evidence>
<evidence type="ECO:0000256" key="7">
    <source>
        <dbReference type="ARBA" id="ARBA00022692"/>
    </source>
</evidence>
<evidence type="ECO:0000256" key="11">
    <source>
        <dbReference type="ARBA" id="ARBA00023004"/>
    </source>
</evidence>
<protein>
    <submittedName>
        <fullName evidence="14">Cytochrome bd ubiquinol oxidase subunit 1</fullName>
        <ecNumber evidence="14">1.10.3.-</ecNumber>
    </submittedName>
</protein>
<keyword evidence="4 13" id="KW-1003">Cell membrane</keyword>
<comment type="similarity">
    <text evidence="2 13">Belongs to the cytochrome ubiquinol oxidase subunit 1 family.</text>
</comment>
<evidence type="ECO:0000256" key="6">
    <source>
        <dbReference type="ARBA" id="ARBA00022617"/>
    </source>
</evidence>
<keyword evidence="12 13" id="KW-0472">Membrane</keyword>
<dbReference type="GO" id="GO:0020037">
    <property type="term" value="F:heme binding"/>
    <property type="evidence" value="ECO:0007669"/>
    <property type="project" value="TreeGrafter"/>
</dbReference>
<keyword evidence="5" id="KW-0997">Cell inner membrane</keyword>
<comment type="subcellular location">
    <subcellularLocation>
        <location evidence="1">Cell inner membrane</location>
        <topology evidence="1">Multi-pass membrane protein</topology>
    </subcellularLocation>
</comment>
<keyword evidence="3 13" id="KW-0813">Transport</keyword>
<feature type="transmembrane region" description="Helical" evidence="13">
    <location>
        <begin position="323"/>
        <end position="343"/>
    </location>
</feature>
<dbReference type="AlphaFoldDB" id="A0A0F7WPT6"/>
<feature type="transmembrane region" description="Helical" evidence="13">
    <location>
        <begin position="53"/>
        <end position="74"/>
    </location>
</feature>
<dbReference type="EMBL" id="LN847022">
    <property type="protein sequence ID" value="CRI42230.1"/>
    <property type="molecule type" value="Genomic_DNA"/>
</dbReference>